<dbReference type="PANTHER" id="PTHR30477">
    <property type="entry name" value="ABC-TRANSPORTER METAL-BINDING PROTEIN"/>
    <property type="match status" value="1"/>
</dbReference>
<dbReference type="SUPFAM" id="SSF81345">
    <property type="entry name" value="ABC transporter involved in vitamin B12 uptake, BtuC"/>
    <property type="match status" value="1"/>
</dbReference>
<dbReference type="InterPro" id="IPR037294">
    <property type="entry name" value="ABC_BtuC-like"/>
</dbReference>
<evidence type="ECO:0000256" key="3">
    <source>
        <dbReference type="ARBA" id="ARBA00008034"/>
    </source>
</evidence>
<dbReference type="Pfam" id="PF00950">
    <property type="entry name" value="ABC-3"/>
    <property type="match status" value="1"/>
</dbReference>
<evidence type="ECO:0000313" key="14">
    <source>
        <dbReference type="EMBL" id="SVC43635.1"/>
    </source>
</evidence>
<feature type="non-terminal residue" evidence="14">
    <location>
        <position position="143"/>
    </location>
</feature>
<keyword evidence="9 13" id="KW-1133">Transmembrane helix</keyword>
<evidence type="ECO:0000256" key="8">
    <source>
        <dbReference type="ARBA" id="ARBA00022906"/>
    </source>
</evidence>
<evidence type="ECO:0000256" key="10">
    <source>
        <dbReference type="ARBA" id="ARBA00023065"/>
    </source>
</evidence>
<evidence type="ECO:0000256" key="6">
    <source>
        <dbReference type="ARBA" id="ARBA00022692"/>
    </source>
</evidence>
<evidence type="ECO:0000256" key="12">
    <source>
        <dbReference type="ARBA" id="ARBA00040080"/>
    </source>
</evidence>
<feature type="non-terminal residue" evidence="14">
    <location>
        <position position="1"/>
    </location>
</feature>
<reference evidence="14" key="1">
    <citation type="submission" date="2018-05" db="EMBL/GenBank/DDBJ databases">
        <authorList>
            <person name="Lanie J.A."/>
            <person name="Ng W.-L."/>
            <person name="Kazmierczak K.M."/>
            <person name="Andrzejewski T.M."/>
            <person name="Davidsen T.M."/>
            <person name="Wayne K.J."/>
            <person name="Tettelin H."/>
            <person name="Glass J.I."/>
            <person name="Rusch D."/>
            <person name="Podicherti R."/>
            <person name="Tsui H.-C.T."/>
            <person name="Winkler M.E."/>
        </authorList>
    </citation>
    <scope>NUCLEOTIDE SEQUENCE</scope>
</reference>
<dbReference type="EMBL" id="UINC01091117">
    <property type="protein sequence ID" value="SVC43635.1"/>
    <property type="molecule type" value="Genomic_DNA"/>
</dbReference>
<evidence type="ECO:0000256" key="11">
    <source>
        <dbReference type="ARBA" id="ARBA00023136"/>
    </source>
</evidence>
<protein>
    <recommendedName>
        <fullName evidence="12">High-affinity zinc uptake system membrane protein ZnuB</fullName>
    </recommendedName>
</protein>
<dbReference type="GO" id="GO:0043190">
    <property type="term" value="C:ATP-binding cassette (ABC) transporter complex"/>
    <property type="evidence" value="ECO:0007669"/>
    <property type="project" value="InterPro"/>
</dbReference>
<gene>
    <name evidence="14" type="ORF">METZ01_LOCUS296489</name>
</gene>
<accession>A0A382M6P0</accession>
<comment type="function">
    <text evidence="1">Involved in the high-affinity zinc uptake transport system.</text>
</comment>
<feature type="transmembrane region" description="Helical" evidence="13">
    <location>
        <begin position="70"/>
        <end position="93"/>
    </location>
</feature>
<dbReference type="GO" id="GO:0055085">
    <property type="term" value="P:transmembrane transport"/>
    <property type="evidence" value="ECO:0007669"/>
    <property type="project" value="InterPro"/>
</dbReference>
<dbReference type="PANTHER" id="PTHR30477:SF23">
    <property type="entry name" value="HIGH-AFFINITY ZINC UPTAKE SYSTEM MEMBRANE PROTEIN ZNUB"/>
    <property type="match status" value="1"/>
</dbReference>
<evidence type="ECO:0000256" key="7">
    <source>
        <dbReference type="ARBA" id="ARBA00022833"/>
    </source>
</evidence>
<dbReference type="AlphaFoldDB" id="A0A382M6P0"/>
<name>A0A382M6P0_9ZZZZ</name>
<organism evidence="14">
    <name type="scientific">marine metagenome</name>
    <dbReference type="NCBI Taxonomy" id="408172"/>
    <lineage>
        <taxon>unclassified sequences</taxon>
        <taxon>metagenomes</taxon>
        <taxon>ecological metagenomes</taxon>
    </lineage>
</organism>
<dbReference type="InterPro" id="IPR001626">
    <property type="entry name" value="ABC_TroCD"/>
</dbReference>
<keyword evidence="11 13" id="KW-0472">Membrane</keyword>
<dbReference type="GO" id="GO:0010043">
    <property type="term" value="P:response to zinc ion"/>
    <property type="evidence" value="ECO:0007669"/>
    <property type="project" value="TreeGrafter"/>
</dbReference>
<keyword evidence="10" id="KW-0406">Ion transport</keyword>
<evidence type="ECO:0000256" key="13">
    <source>
        <dbReference type="SAM" id="Phobius"/>
    </source>
</evidence>
<keyword evidence="8" id="KW-0864">Zinc transport</keyword>
<evidence type="ECO:0000256" key="2">
    <source>
        <dbReference type="ARBA" id="ARBA00004651"/>
    </source>
</evidence>
<comment type="similarity">
    <text evidence="3">Belongs to the ABC-3 integral membrane protein family.</text>
</comment>
<keyword evidence="5" id="KW-1003">Cell membrane</keyword>
<keyword evidence="6 13" id="KW-0812">Transmembrane</keyword>
<evidence type="ECO:0000256" key="5">
    <source>
        <dbReference type="ARBA" id="ARBA00022475"/>
    </source>
</evidence>
<proteinExistence type="inferred from homology"/>
<feature type="transmembrane region" description="Helical" evidence="13">
    <location>
        <begin position="113"/>
        <end position="131"/>
    </location>
</feature>
<feature type="transmembrane region" description="Helical" evidence="13">
    <location>
        <begin position="29"/>
        <end position="58"/>
    </location>
</feature>
<dbReference type="GO" id="GO:0006829">
    <property type="term" value="P:zinc ion transport"/>
    <property type="evidence" value="ECO:0007669"/>
    <property type="project" value="UniProtKB-KW"/>
</dbReference>
<comment type="subcellular location">
    <subcellularLocation>
        <location evidence="2">Cell membrane</location>
        <topology evidence="2">Multi-pass membrane protein</topology>
    </subcellularLocation>
</comment>
<evidence type="ECO:0000256" key="1">
    <source>
        <dbReference type="ARBA" id="ARBA00002313"/>
    </source>
</evidence>
<keyword evidence="4" id="KW-0813">Transport</keyword>
<sequence>VALVAGPLGCFVVWRRMAYFGDTVAHSSLLGVALGLLLGVNIMFGVFAAGFAVALVLSGFLKDKRLSGDTLLGTLSHASLSLGVIVISLMTWLRVDLLGYLFGDILAVSLVDLLWIYGGGALAIAVLVWLWRPLLAVTVDQEL</sequence>
<keyword evidence="7" id="KW-0862">Zinc</keyword>
<evidence type="ECO:0000256" key="4">
    <source>
        <dbReference type="ARBA" id="ARBA00022448"/>
    </source>
</evidence>
<evidence type="ECO:0000256" key="9">
    <source>
        <dbReference type="ARBA" id="ARBA00022989"/>
    </source>
</evidence>